<evidence type="ECO:0000313" key="3">
    <source>
        <dbReference type="Proteomes" id="UP000693970"/>
    </source>
</evidence>
<reference evidence="2" key="2">
    <citation type="submission" date="2021-04" db="EMBL/GenBank/DDBJ databases">
        <authorList>
            <person name="Podell S."/>
        </authorList>
    </citation>
    <scope>NUCLEOTIDE SEQUENCE</scope>
    <source>
        <strain evidence="2">Hildebrandi</strain>
    </source>
</reference>
<evidence type="ECO:0000313" key="2">
    <source>
        <dbReference type="EMBL" id="KAG7355279.1"/>
    </source>
</evidence>
<keyword evidence="1" id="KW-1133">Transmembrane helix</keyword>
<reference evidence="2" key="1">
    <citation type="journal article" date="2021" name="Sci. Rep.">
        <title>Diploid genomic architecture of Nitzschia inconspicua, an elite biomass production diatom.</title>
        <authorList>
            <person name="Oliver A."/>
            <person name="Podell S."/>
            <person name="Pinowska A."/>
            <person name="Traller J.C."/>
            <person name="Smith S.R."/>
            <person name="McClure R."/>
            <person name="Beliaev A."/>
            <person name="Bohutskyi P."/>
            <person name="Hill E.A."/>
            <person name="Rabines A."/>
            <person name="Zheng H."/>
            <person name="Allen L.Z."/>
            <person name="Kuo A."/>
            <person name="Grigoriev I.V."/>
            <person name="Allen A.E."/>
            <person name="Hazlebeck D."/>
            <person name="Allen E.E."/>
        </authorList>
    </citation>
    <scope>NUCLEOTIDE SEQUENCE</scope>
    <source>
        <strain evidence="2">Hildebrandi</strain>
    </source>
</reference>
<organism evidence="2 3">
    <name type="scientific">Nitzschia inconspicua</name>
    <dbReference type="NCBI Taxonomy" id="303405"/>
    <lineage>
        <taxon>Eukaryota</taxon>
        <taxon>Sar</taxon>
        <taxon>Stramenopiles</taxon>
        <taxon>Ochrophyta</taxon>
        <taxon>Bacillariophyta</taxon>
        <taxon>Bacillariophyceae</taxon>
        <taxon>Bacillariophycidae</taxon>
        <taxon>Bacillariales</taxon>
        <taxon>Bacillariaceae</taxon>
        <taxon>Nitzschia</taxon>
    </lineage>
</organism>
<accession>A0A9K3L431</accession>
<dbReference type="EMBL" id="JAGRRH010000016">
    <property type="protein sequence ID" value="KAG7355279.1"/>
    <property type="molecule type" value="Genomic_DNA"/>
</dbReference>
<dbReference type="Proteomes" id="UP000693970">
    <property type="component" value="Unassembled WGS sequence"/>
</dbReference>
<comment type="caution">
    <text evidence="2">The sequence shown here is derived from an EMBL/GenBank/DDBJ whole genome shotgun (WGS) entry which is preliminary data.</text>
</comment>
<keyword evidence="1" id="KW-0812">Transmembrane</keyword>
<name>A0A9K3L431_9STRA</name>
<sequence>MASTNCKISIIKTNSLRPKYGIDRAMPAVMKRRMGEHEWERFCNQVDNIMEPLNKRKCKDFVMDLGFIFSLPLFVVIIILSPSLYLLFIPSALVLFTCWLIGRAGSEKRAVYEQLRQLCEETSRANDEISFHFRFGAIQGSEATCSGPFFIEAYIRTIDVVVVAGSSSDNTTIQAIDSRASKQFPEVGHSMTILPFAKVITVDEEGTPARELQADDQKDVEKDMELACSGRV</sequence>
<feature type="transmembrane region" description="Helical" evidence="1">
    <location>
        <begin position="61"/>
        <end position="79"/>
    </location>
</feature>
<keyword evidence="1" id="KW-0472">Membrane</keyword>
<keyword evidence="3" id="KW-1185">Reference proteome</keyword>
<gene>
    <name evidence="2" type="ORF">IV203_004635</name>
</gene>
<protein>
    <submittedName>
        <fullName evidence="2">Uncharacterized protein</fullName>
    </submittedName>
</protein>
<proteinExistence type="predicted"/>
<dbReference type="AlphaFoldDB" id="A0A9K3L431"/>
<evidence type="ECO:0000256" key="1">
    <source>
        <dbReference type="SAM" id="Phobius"/>
    </source>
</evidence>